<dbReference type="Proteomes" id="UP000826271">
    <property type="component" value="Unassembled WGS sequence"/>
</dbReference>
<dbReference type="GO" id="GO:0140662">
    <property type="term" value="F:ATP-dependent protein folding chaperone"/>
    <property type="evidence" value="ECO:0007669"/>
    <property type="project" value="InterPro"/>
</dbReference>
<name>A0AAV6WFY8_9LAMI</name>
<dbReference type="InterPro" id="IPR001844">
    <property type="entry name" value="Cpn60/GroEL"/>
</dbReference>
<gene>
    <name evidence="4" type="ORF">BUALT_Bualt14G0020900</name>
</gene>
<dbReference type="InterPro" id="IPR027413">
    <property type="entry name" value="GROEL-like_equatorial_sf"/>
</dbReference>
<keyword evidence="5" id="KW-1185">Reference proteome</keyword>
<dbReference type="Gene3D" id="3.50.7.10">
    <property type="entry name" value="GroEL"/>
    <property type="match status" value="1"/>
</dbReference>
<dbReference type="InterPro" id="IPR002423">
    <property type="entry name" value="Cpn60/GroEL/TCP-1"/>
</dbReference>
<protein>
    <submittedName>
        <fullName evidence="4">Uncharacterized protein</fullName>
    </submittedName>
</protein>
<evidence type="ECO:0000256" key="2">
    <source>
        <dbReference type="ARBA" id="ARBA00023186"/>
    </source>
</evidence>
<dbReference type="AlphaFoldDB" id="A0AAV6WFY8"/>
<accession>A0AAV6WFY8</accession>
<evidence type="ECO:0000256" key="3">
    <source>
        <dbReference type="RuleBase" id="RU000418"/>
    </source>
</evidence>
<evidence type="ECO:0000256" key="1">
    <source>
        <dbReference type="ARBA" id="ARBA00006607"/>
    </source>
</evidence>
<dbReference type="GO" id="GO:0005524">
    <property type="term" value="F:ATP binding"/>
    <property type="evidence" value="ECO:0007669"/>
    <property type="project" value="InterPro"/>
</dbReference>
<dbReference type="SUPFAM" id="SSF48592">
    <property type="entry name" value="GroEL equatorial domain-like"/>
    <property type="match status" value="1"/>
</dbReference>
<comment type="similarity">
    <text evidence="1 3">Belongs to the chaperonin (HSP60) family.</text>
</comment>
<dbReference type="EMBL" id="WHWC01000014">
    <property type="protein sequence ID" value="KAG8369508.1"/>
    <property type="molecule type" value="Genomic_DNA"/>
</dbReference>
<keyword evidence="2" id="KW-0143">Chaperone</keyword>
<evidence type="ECO:0000313" key="5">
    <source>
        <dbReference type="Proteomes" id="UP000826271"/>
    </source>
</evidence>
<dbReference type="Pfam" id="PF00118">
    <property type="entry name" value="Cpn60_TCP1"/>
    <property type="match status" value="1"/>
</dbReference>
<dbReference type="Gene3D" id="1.10.560.10">
    <property type="entry name" value="GroEL-like equatorial domain"/>
    <property type="match status" value="1"/>
</dbReference>
<dbReference type="FunFam" id="3.50.7.10:FF:000001">
    <property type="entry name" value="60 kDa chaperonin"/>
    <property type="match status" value="1"/>
</dbReference>
<organism evidence="4 5">
    <name type="scientific">Buddleja alternifolia</name>
    <dbReference type="NCBI Taxonomy" id="168488"/>
    <lineage>
        <taxon>Eukaryota</taxon>
        <taxon>Viridiplantae</taxon>
        <taxon>Streptophyta</taxon>
        <taxon>Embryophyta</taxon>
        <taxon>Tracheophyta</taxon>
        <taxon>Spermatophyta</taxon>
        <taxon>Magnoliopsida</taxon>
        <taxon>eudicotyledons</taxon>
        <taxon>Gunneridae</taxon>
        <taxon>Pentapetalae</taxon>
        <taxon>asterids</taxon>
        <taxon>lamiids</taxon>
        <taxon>Lamiales</taxon>
        <taxon>Scrophulariaceae</taxon>
        <taxon>Buddlejeae</taxon>
        <taxon>Buddleja</taxon>
    </lineage>
</organism>
<dbReference type="PRINTS" id="PR00298">
    <property type="entry name" value="CHAPERONIN60"/>
</dbReference>
<sequence length="507" mass="56546">MLESLKKPVAARIEGECFGMDVVAGVQLEETVLVDMETWSKLTERDTTLDCKLGTRPVDILFDPDGVHHMFGFRNVKIISENLKPKDKRTILEHIERCLKLIGGNPRDGKECLEVPLPLPKPPPQICTYRLPQFKYETFCLRMELKLMVFMIMTRKLGKFPFCEFGASGSRLSSTRNHVAKDIRFGVEARALMLKDPEELAGVVKETMGLKGRNVVIEQSWGAPNVAKDGVTVTKSIKFKDKVKNIGESLIEQFANATHDIAGDGTTCASILTFAIFTKGCKSVAANMNAMDFRRGFTMVIDVMVTNLKNRGEIISKSEKIAQVGTIWENREREIGELITNAMERVGKEVVTTIQDGKTLFNELEVVEGMKLVRGYISSYFITNQANQKCELDNSLIVNHEKTISSINAIVKVLELALKRQRPLVIVVENVEGDTLATLIHNKLQAGIKVCTVKAPRIGENKKSILQDLVVLIRGKVITQQFPQLNVEDLRLSLCGEEILLGSVNSV</sequence>
<dbReference type="GO" id="GO:0042026">
    <property type="term" value="P:protein refolding"/>
    <property type="evidence" value="ECO:0007669"/>
    <property type="project" value="InterPro"/>
</dbReference>
<dbReference type="SUPFAM" id="SSF52029">
    <property type="entry name" value="GroEL apical domain-like"/>
    <property type="match status" value="1"/>
</dbReference>
<proteinExistence type="inferred from homology"/>
<dbReference type="PANTHER" id="PTHR45633">
    <property type="entry name" value="60 KDA HEAT SHOCK PROTEIN, MITOCHONDRIAL"/>
    <property type="match status" value="1"/>
</dbReference>
<dbReference type="InterPro" id="IPR027409">
    <property type="entry name" value="GroEL-like_apical_dom_sf"/>
</dbReference>
<comment type="caution">
    <text evidence="4">The sequence shown here is derived from an EMBL/GenBank/DDBJ whole genome shotgun (WGS) entry which is preliminary data.</text>
</comment>
<evidence type="ECO:0000313" key="4">
    <source>
        <dbReference type="EMBL" id="KAG8369508.1"/>
    </source>
</evidence>
<reference evidence="4" key="1">
    <citation type="submission" date="2019-10" db="EMBL/GenBank/DDBJ databases">
        <authorList>
            <person name="Zhang R."/>
            <person name="Pan Y."/>
            <person name="Wang J."/>
            <person name="Ma R."/>
            <person name="Yu S."/>
        </authorList>
    </citation>
    <scope>NUCLEOTIDE SEQUENCE</scope>
    <source>
        <strain evidence="4">LA-IB0</strain>
        <tissue evidence="4">Leaf</tissue>
    </source>
</reference>